<dbReference type="EMBL" id="BQNB010017591">
    <property type="protein sequence ID" value="GJT64957.1"/>
    <property type="molecule type" value="Genomic_DNA"/>
</dbReference>
<reference evidence="1" key="2">
    <citation type="submission" date="2022-01" db="EMBL/GenBank/DDBJ databases">
        <authorList>
            <person name="Yamashiro T."/>
            <person name="Shiraishi A."/>
            <person name="Satake H."/>
            <person name="Nakayama K."/>
        </authorList>
    </citation>
    <scope>NUCLEOTIDE SEQUENCE</scope>
</reference>
<proteinExistence type="predicted"/>
<keyword evidence="2" id="KW-1185">Reference proteome</keyword>
<comment type="caution">
    <text evidence="1">The sequence shown here is derived from an EMBL/GenBank/DDBJ whole genome shotgun (WGS) entry which is preliminary data.</text>
</comment>
<organism evidence="1 2">
    <name type="scientific">Tanacetum coccineum</name>
    <dbReference type="NCBI Taxonomy" id="301880"/>
    <lineage>
        <taxon>Eukaryota</taxon>
        <taxon>Viridiplantae</taxon>
        <taxon>Streptophyta</taxon>
        <taxon>Embryophyta</taxon>
        <taxon>Tracheophyta</taxon>
        <taxon>Spermatophyta</taxon>
        <taxon>Magnoliopsida</taxon>
        <taxon>eudicotyledons</taxon>
        <taxon>Gunneridae</taxon>
        <taxon>Pentapetalae</taxon>
        <taxon>asterids</taxon>
        <taxon>campanulids</taxon>
        <taxon>Asterales</taxon>
        <taxon>Asteraceae</taxon>
        <taxon>Asteroideae</taxon>
        <taxon>Anthemideae</taxon>
        <taxon>Anthemidinae</taxon>
        <taxon>Tanacetum</taxon>
    </lineage>
</organism>
<reference evidence="1" key="1">
    <citation type="journal article" date="2022" name="Int. J. Mol. Sci.">
        <title>Draft Genome of Tanacetum Coccineum: Genomic Comparison of Closely Related Tanacetum-Family Plants.</title>
        <authorList>
            <person name="Yamashiro T."/>
            <person name="Shiraishi A."/>
            <person name="Nakayama K."/>
            <person name="Satake H."/>
        </authorList>
    </citation>
    <scope>NUCLEOTIDE SEQUENCE</scope>
</reference>
<sequence length="72" mass="8521">MPILLRFVFPPLRGVTVAEELEAMPGVTVAVRTTEFLNETLWKDDWRLQKLQNLEMDADERAFQKERFIEKI</sequence>
<protein>
    <submittedName>
        <fullName evidence="1">Uncharacterized protein</fullName>
    </submittedName>
</protein>
<name>A0ABQ5FR26_9ASTR</name>
<gene>
    <name evidence="1" type="ORF">Tco_1016437</name>
</gene>
<accession>A0ABQ5FR26</accession>
<dbReference type="Proteomes" id="UP001151760">
    <property type="component" value="Unassembled WGS sequence"/>
</dbReference>
<evidence type="ECO:0000313" key="1">
    <source>
        <dbReference type="EMBL" id="GJT64957.1"/>
    </source>
</evidence>
<evidence type="ECO:0000313" key="2">
    <source>
        <dbReference type="Proteomes" id="UP001151760"/>
    </source>
</evidence>